<gene>
    <name evidence="2" type="ORF">ACFODX_08025</name>
</gene>
<feature type="region of interest" description="Disordered" evidence="1">
    <location>
        <begin position="18"/>
        <end position="39"/>
    </location>
</feature>
<keyword evidence="2" id="KW-0966">Cell projection</keyword>
<reference evidence="3" key="1">
    <citation type="journal article" date="2019" name="Int. J. Syst. Evol. Microbiol.">
        <title>The Global Catalogue of Microorganisms (GCM) 10K type strain sequencing project: providing services to taxonomists for standard genome sequencing and annotation.</title>
        <authorList>
            <consortium name="The Broad Institute Genomics Platform"/>
            <consortium name="The Broad Institute Genome Sequencing Center for Infectious Disease"/>
            <person name="Wu L."/>
            <person name="Ma J."/>
        </authorList>
    </citation>
    <scope>NUCLEOTIDE SEQUENCE [LARGE SCALE GENOMIC DNA]</scope>
    <source>
        <strain evidence="3">KCTC 52237</strain>
    </source>
</reference>
<keyword evidence="3" id="KW-1185">Reference proteome</keyword>
<keyword evidence="2" id="KW-0282">Flagellum</keyword>
<evidence type="ECO:0000256" key="1">
    <source>
        <dbReference type="SAM" id="MobiDB-lite"/>
    </source>
</evidence>
<name>A0ABV7FD06_9GAMM</name>
<evidence type="ECO:0000313" key="3">
    <source>
        <dbReference type="Proteomes" id="UP001595555"/>
    </source>
</evidence>
<organism evidence="2 3">
    <name type="scientific">Cellvibrio fontiphilus</name>
    <dbReference type="NCBI Taxonomy" id="1815559"/>
    <lineage>
        <taxon>Bacteria</taxon>
        <taxon>Pseudomonadati</taxon>
        <taxon>Pseudomonadota</taxon>
        <taxon>Gammaproteobacteria</taxon>
        <taxon>Cellvibrionales</taxon>
        <taxon>Cellvibrionaceae</taxon>
        <taxon>Cellvibrio</taxon>
    </lineage>
</organism>
<dbReference type="InterPro" id="IPR035924">
    <property type="entry name" value="FlaG-like_sf"/>
</dbReference>
<keyword evidence="2" id="KW-0969">Cilium</keyword>
<evidence type="ECO:0000313" key="2">
    <source>
        <dbReference type="EMBL" id="MFC3115499.1"/>
    </source>
</evidence>
<dbReference type="Pfam" id="PF03646">
    <property type="entry name" value="FlaG"/>
    <property type="match status" value="1"/>
</dbReference>
<dbReference type="Proteomes" id="UP001595555">
    <property type="component" value="Unassembled WGS sequence"/>
</dbReference>
<protein>
    <submittedName>
        <fullName evidence="2">Flagellar protein FlaG</fullName>
    </submittedName>
</protein>
<dbReference type="RefSeq" id="WP_378117843.1">
    <property type="nucleotide sequence ID" value="NZ_JBHRTF010000003.1"/>
</dbReference>
<dbReference type="SUPFAM" id="SSF160214">
    <property type="entry name" value="FlaG-like"/>
    <property type="match status" value="1"/>
</dbReference>
<accession>A0ABV7FD06</accession>
<dbReference type="Gene3D" id="3.30.160.170">
    <property type="entry name" value="FlaG-like"/>
    <property type="match status" value="1"/>
</dbReference>
<dbReference type="InterPro" id="IPR005186">
    <property type="entry name" value="FlaG"/>
</dbReference>
<sequence>MSDMTKIAAAPVQVSPVPVLSQASGTKGQKTGNDLPPVAVGTAAPAAANVNPQAMQEQVQAAVAQMNEYIQSTQRDLNFSYDPESGETVVKVLDRETQEVIRQIPDEIFLRLAQQLTPDEPVSLFSAQA</sequence>
<comment type="caution">
    <text evidence="2">The sequence shown here is derived from an EMBL/GenBank/DDBJ whole genome shotgun (WGS) entry which is preliminary data.</text>
</comment>
<dbReference type="PANTHER" id="PTHR37166:SF1">
    <property type="entry name" value="PROTEIN FLAG"/>
    <property type="match status" value="1"/>
</dbReference>
<dbReference type="EMBL" id="JBHRTF010000003">
    <property type="protein sequence ID" value="MFC3115499.1"/>
    <property type="molecule type" value="Genomic_DNA"/>
</dbReference>
<dbReference type="PANTHER" id="PTHR37166">
    <property type="entry name" value="PROTEIN FLAG"/>
    <property type="match status" value="1"/>
</dbReference>
<proteinExistence type="predicted"/>